<organism evidence="10">
    <name type="scientific">Echinococcus granulosus</name>
    <name type="common">Hydatid tapeworm</name>
    <dbReference type="NCBI Taxonomy" id="6210"/>
    <lineage>
        <taxon>Eukaryota</taxon>
        <taxon>Metazoa</taxon>
        <taxon>Spiralia</taxon>
        <taxon>Lophotrochozoa</taxon>
        <taxon>Platyhelminthes</taxon>
        <taxon>Cestoda</taxon>
        <taxon>Eucestoda</taxon>
        <taxon>Cyclophyllidea</taxon>
        <taxon>Taeniidae</taxon>
        <taxon>Echinococcus</taxon>
        <taxon>Echinococcus granulosus group</taxon>
    </lineage>
</organism>
<gene>
    <name evidence="10" type="ORF">EgrG_000427100</name>
</gene>
<dbReference type="GO" id="GO:0005737">
    <property type="term" value="C:cytoplasm"/>
    <property type="evidence" value="ECO:0007669"/>
    <property type="project" value="TreeGrafter"/>
</dbReference>
<dbReference type="GO" id="GO:0009165">
    <property type="term" value="P:nucleotide biosynthetic process"/>
    <property type="evidence" value="ECO:0007669"/>
    <property type="project" value="UniProtKB-KW"/>
</dbReference>
<evidence type="ECO:0000256" key="4">
    <source>
        <dbReference type="ARBA" id="ARBA00022727"/>
    </source>
</evidence>
<evidence type="ECO:0000256" key="5">
    <source>
        <dbReference type="ARBA" id="ARBA00022801"/>
    </source>
</evidence>
<comment type="cofactor">
    <cofactor evidence="1">
        <name>Zn(2+)</name>
        <dbReference type="ChEBI" id="CHEBI:29105"/>
    </cofactor>
</comment>
<dbReference type="GO" id="GO:0004132">
    <property type="term" value="F:dCMP deaminase activity"/>
    <property type="evidence" value="ECO:0007669"/>
    <property type="project" value="UniProtKB-EC"/>
</dbReference>
<feature type="domain" description="CMP/dCMP-type deaminase" evidence="9">
    <location>
        <begin position="32"/>
        <end position="156"/>
    </location>
</feature>
<dbReference type="EC" id="3.5.4.12" evidence="7"/>
<evidence type="ECO:0000256" key="3">
    <source>
        <dbReference type="ARBA" id="ARBA00022723"/>
    </source>
</evidence>
<dbReference type="InterPro" id="IPR002125">
    <property type="entry name" value="CMP_dCMP_dom"/>
</dbReference>
<protein>
    <recommendedName>
        <fullName evidence="8">dCMP deaminase</fullName>
        <ecNumber evidence="7">3.5.4.12</ecNumber>
    </recommendedName>
    <alternativeName>
        <fullName evidence="8">dCMP deaminase</fullName>
    </alternativeName>
</protein>
<dbReference type="InterPro" id="IPR015517">
    <property type="entry name" value="dCMP_deaminase-rel"/>
</dbReference>
<reference evidence="12" key="3">
    <citation type="submission" date="2020-10" db="UniProtKB">
        <authorList>
            <consortium name="WormBaseParasite"/>
        </authorList>
    </citation>
    <scope>IDENTIFICATION</scope>
</reference>
<dbReference type="PANTHER" id="PTHR11086">
    <property type="entry name" value="DEOXYCYTIDYLATE DEAMINASE-RELATED"/>
    <property type="match status" value="1"/>
</dbReference>
<dbReference type="InterPro" id="IPR016193">
    <property type="entry name" value="Cytidine_deaminase-like"/>
</dbReference>
<dbReference type="AlphaFoldDB" id="A0A068WGV3"/>
<name>A0A068WGV3_ECHGR</name>
<dbReference type="Gene3D" id="3.40.140.10">
    <property type="entry name" value="Cytidine Deaminase, domain 2"/>
    <property type="match status" value="1"/>
</dbReference>
<keyword evidence="3" id="KW-0479">Metal-binding</keyword>
<dbReference type="OrthoDB" id="6710946at2759"/>
<dbReference type="Pfam" id="PF00383">
    <property type="entry name" value="dCMP_cyt_deam_1"/>
    <property type="match status" value="1"/>
</dbReference>
<evidence type="ECO:0000256" key="7">
    <source>
        <dbReference type="ARBA" id="ARBA00038938"/>
    </source>
</evidence>
<proteinExistence type="inferred from homology"/>
<keyword evidence="6" id="KW-0862">Zinc</keyword>
<evidence type="ECO:0000313" key="11">
    <source>
        <dbReference type="Proteomes" id="UP000492820"/>
    </source>
</evidence>
<reference evidence="10" key="2">
    <citation type="submission" date="2014-06" db="EMBL/GenBank/DDBJ databases">
        <authorList>
            <person name="Aslett M."/>
        </authorList>
    </citation>
    <scope>NUCLEOTIDE SEQUENCE</scope>
</reference>
<dbReference type="InterPro" id="IPR016192">
    <property type="entry name" value="APOBEC/CMP_deaminase_Zn-bd"/>
</dbReference>
<evidence type="ECO:0000256" key="1">
    <source>
        <dbReference type="ARBA" id="ARBA00001947"/>
    </source>
</evidence>
<accession>A0A068WGV3</accession>
<evidence type="ECO:0000259" key="9">
    <source>
        <dbReference type="PROSITE" id="PS51747"/>
    </source>
</evidence>
<dbReference type="PROSITE" id="PS00903">
    <property type="entry name" value="CYT_DCMP_DEAMINASES_1"/>
    <property type="match status" value="1"/>
</dbReference>
<dbReference type="InterPro" id="IPR035105">
    <property type="entry name" value="Deoxycytidylate_deaminase_dom"/>
</dbReference>
<keyword evidence="5" id="KW-0378">Hydrolase</keyword>
<reference evidence="10 11" key="1">
    <citation type="journal article" date="2013" name="Nature">
        <title>The genomes of four tapeworm species reveal adaptations to parasitism.</title>
        <authorList>
            <person name="Tsai I.J."/>
            <person name="Zarowiecki M."/>
            <person name="Holroyd N."/>
            <person name="Garciarrubio A."/>
            <person name="Sanchez-Flores A."/>
            <person name="Brooks K.L."/>
            <person name="Tracey A."/>
            <person name="Bobes R.J."/>
            <person name="Fragoso G."/>
            <person name="Sciutto E."/>
            <person name="Aslett M."/>
            <person name="Beasley H."/>
            <person name="Bennett H.M."/>
            <person name="Cai J."/>
            <person name="Camicia F."/>
            <person name="Clark R."/>
            <person name="Cucher M."/>
            <person name="De Silva N."/>
            <person name="Day T.A."/>
            <person name="Deplazes P."/>
            <person name="Estrada K."/>
            <person name="Fernandez C."/>
            <person name="Holland P.W."/>
            <person name="Hou J."/>
            <person name="Hu S."/>
            <person name="Huckvale T."/>
            <person name="Hung S.S."/>
            <person name="Kamenetzky L."/>
            <person name="Keane J.A."/>
            <person name="Kiss F."/>
            <person name="Koziol U."/>
            <person name="Lambert O."/>
            <person name="Liu K."/>
            <person name="Luo X."/>
            <person name="Luo Y."/>
            <person name="Macchiaroli N."/>
            <person name="Nichol S."/>
            <person name="Paps J."/>
            <person name="Parkinson J."/>
            <person name="Pouchkina-Stantcheva N."/>
            <person name="Riddiford N."/>
            <person name="Rosenzvit M."/>
            <person name="Salinas G."/>
            <person name="Wasmuth J.D."/>
            <person name="Zamanian M."/>
            <person name="Zheng Y."/>
            <person name="Cai X."/>
            <person name="Soberon X."/>
            <person name="Olson P.D."/>
            <person name="Laclette J.P."/>
            <person name="Brehm K."/>
            <person name="Berriman M."/>
            <person name="Garciarrubio A."/>
            <person name="Bobes R.J."/>
            <person name="Fragoso G."/>
            <person name="Sanchez-Flores A."/>
            <person name="Estrada K."/>
            <person name="Cevallos M.A."/>
            <person name="Morett E."/>
            <person name="Gonzalez V."/>
            <person name="Portillo T."/>
            <person name="Ochoa-Leyva A."/>
            <person name="Jose M.V."/>
            <person name="Sciutto E."/>
            <person name="Landa A."/>
            <person name="Jimenez L."/>
            <person name="Valdes V."/>
            <person name="Carrero J.C."/>
            <person name="Larralde C."/>
            <person name="Morales-Montor J."/>
            <person name="Limon-Lason J."/>
            <person name="Soberon X."/>
            <person name="Laclette J.P."/>
        </authorList>
    </citation>
    <scope>NUCLEOTIDE SEQUENCE [LARGE SCALE GENOMIC DNA]</scope>
</reference>
<evidence type="ECO:0000256" key="2">
    <source>
        <dbReference type="ARBA" id="ARBA00006576"/>
    </source>
</evidence>
<evidence type="ECO:0000313" key="12">
    <source>
        <dbReference type="WBParaSite" id="EgrG_000427100"/>
    </source>
</evidence>
<dbReference type="SUPFAM" id="SSF53927">
    <property type="entry name" value="Cytidine deaminase-like"/>
    <property type="match status" value="1"/>
</dbReference>
<evidence type="ECO:0000313" key="10">
    <source>
        <dbReference type="EMBL" id="CDS18990.1"/>
    </source>
</evidence>
<evidence type="ECO:0000256" key="8">
    <source>
        <dbReference type="ARBA" id="ARBA00041763"/>
    </source>
</evidence>
<dbReference type="PROSITE" id="PS51747">
    <property type="entry name" value="CYT_DCMP_DEAMINASES_2"/>
    <property type="match status" value="1"/>
</dbReference>
<evidence type="ECO:0000256" key="6">
    <source>
        <dbReference type="ARBA" id="ARBA00022833"/>
    </source>
</evidence>
<dbReference type="GO" id="GO:0008270">
    <property type="term" value="F:zinc ion binding"/>
    <property type="evidence" value="ECO:0007669"/>
    <property type="project" value="InterPro"/>
</dbReference>
<dbReference type="FunFam" id="3.40.140.10:FF:000021">
    <property type="entry name" value="Deoxycytidylate deaminase"/>
    <property type="match status" value="1"/>
</dbReference>
<dbReference type="EMBL" id="LK028579">
    <property type="protein sequence ID" value="CDS18990.1"/>
    <property type="molecule type" value="Genomic_DNA"/>
</dbReference>
<sequence>MDGDGRGGLSDYLGRLKLFQPLQQAKRDNHLQWDEYFMALAFLSAMRSKDPVTQVGACIVDSDNKIVSMGYNGMPIGLSDDELPWTKRQEDPLQNKNFYVCHAELNAVLNKNTLSIKGCKIYLTLFPCHECAKVMIQSGIREVIYFDEKRAGTPSYDASKIMFLKANVKLTPFKRTDRKIIIDLS</sequence>
<dbReference type="Proteomes" id="UP000492820">
    <property type="component" value="Unassembled WGS sequence"/>
</dbReference>
<dbReference type="CDD" id="cd01286">
    <property type="entry name" value="deoxycytidylate_deaminase"/>
    <property type="match status" value="1"/>
</dbReference>
<dbReference type="PANTHER" id="PTHR11086:SF18">
    <property type="entry name" value="DEOXYCYTIDYLATE DEAMINASE"/>
    <property type="match status" value="1"/>
</dbReference>
<keyword evidence="4" id="KW-0545">Nucleotide biosynthesis</keyword>
<comment type="similarity">
    <text evidence="2">Belongs to the cytidine and deoxycytidylate deaminase family.</text>
</comment>
<dbReference type="WBParaSite" id="EgrG_000427100">
    <property type="protein sequence ID" value="EgrG_000427100"/>
    <property type="gene ID" value="EgrG_000427100"/>
</dbReference>